<accession>B4EEA1</accession>
<evidence type="ECO:0000313" key="3">
    <source>
        <dbReference type="Proteomes" id="UP000001035"/>
    </source>
</evidence>
<evidence type="ECO:0000313" key="2">
    <source>
        <dbReference type="EMBL" id="CAR50485.1"/>
    </source>
</evidence>
<dbReference type="Proteomes" id="UP000001035">
    <property type="component" value="Chromosome 1"/>
</dbReference>
<dbReference type="PANTHER" id="PTHR36924:SF1">
    <property type="entry name" value="ANTITOXIN HIGA-1"/>
    <property type="match status" value="1"/>
</dbReference>
<dbReference type="InterPro" id="IPR001387">
    <property type="entry name" value="Cro/C1-type_HTH"/>
</dbReference>
<evidence type="ECO:0008006" key="4">
    <source>
        <dbReference type="Google" id="ProtNLM"/>
    </source>
</evidence>
<dbReference type="AlphaFoldDB" id="B4EEA1"/>
<evidence type="ECO:0000256" key="1">
    <source>
        <dbReference type="ARBA" id="ARBA00023125"/>
    </source>
</evidence>
<dbReference type="GO" id="GO:0003677">
    <property type="term" value="F:DNA binding"/>
    <property type="evidence" value="ECO:0007669"/>
    <property type="project" value="UniProtKB-KW"/>
</dbReference>
<name>B4EEA1_BURCJ</name>
<keyword evidence="3" id="KW-1185">Reference proteome</keyword>
<dbReference type="PANTHER" id="PTHR36924">
    <property type="entry name" value="ANTITOXIN HIGA-1"/>
    <property type="match status" value="1"/>
</dbReference>
<dbReference type="InterPro" id="IPR013430">
    <property type="entry name" value="Toxin_antidote_HigA"/>
</dbReference>
<dbReference type="Gene3D" id="1.10.260.40">
    <property type="entry name" value="lambda repressor-like DNA-binding domains"/>
    <property type="match status" value="1"/>
</dbReference>
<protein>
    <recommendedName>
        <fullName evidence="4">Addiction module antidote protein, HigA family</fullName>
    </recommendedName>
</protein>
<dbReference type="BioCyc" id="BCEN216591:G1G1V-205-MONOMER"/>
<dbReference type="NCBIfam" id="TIGR02607">
    <property type="entry name" value="antidote_HigA"/>
    <property type="match status" value="1"/>
</dbReference>
<dbReference type="HOGENOM" id="CLU_2128829_0_0_4"/>
<dbReference type="EMBL" id="AM747720">
    <property type="protein sequence ID" value="CAR50485.1"/>
    <property type="molecule type" value="Genomic_DNA"/>
</dbReference>
<sequence length="119" mass="13165">MVMKNHPHPGELLLEEVRRRFGLDVAGAAKRLNVSCTMLSRVLDGRASISPDLAMHLERAGFSSARVWMTLQSDFDQRGAEPELVRMLDGVTPDNLHGEVDFGSATGCKTSDQDKWGRL</sequence>
<dbReference type="eggNOG" id="COG3093">
    <property type="taxonomic scope" value="Bacteria"/>
</dbReference>
<dbReference type="KEGG" id="bcj:BCAL0176"/>
<proteinExistence type="predicted"/>
<dbReference type="InterPro" id="IPR010982">
    <property type="entry name" value="Lambda_DNA-bd_dom_sf"/>
</dbReference>
<gene>
    <name evidence="2" type="ORF">BCAL0176</name>
</gene>
<dbReference type="CDD" id="cd00093">
    <property type="entry name" value="HTH_XRE"/>
    <property type="match status" value="1"/>
</dbReference>
<dbReference type="SUPFAM" id="SSF47413">
    <property type="entry name" value="lambda repressor-like DNA-binding domains"/>
    <property type="match status" value="1"/>
</dbReference>
<reference evidence="2 3" key="1">
    <citation type="journal article" date="2009" name="J. Bacteriol.">
        <title>The genome of Burkholderia cenocepacia J2315, an epidemic pathogen of cystic fibrosis patients.</title>
        <authorList>
            <person name="Holden M.T."/>
            <person name="Seth-Smith H.M."/>
            <person name="Crossman L.C."/>
            <person name="Sebaihia M."/>
            <person name="Bentley S.D."/>
            <person name="Cerdeno-Tarraga A.M."/>
            <person name="Thomson N.R."/>
            <person name="Bason N."/>
            <person name="Quail M.A."/>
            <person name="Sharp S."/>
            <person name="Cherevach I."/>
            <person name="Churcher C."/>
            <person name="Goodhead I."/>
            <person name="Hauser H."/>
            <person name="Holroyd N."/>
            <person name="Mungall K."/>
            <person name="Scott P."/>
            <person name="Walker D."/>
            <person name="White B."/>
            <person name="Rose H."/>
            <person name="Iversen P."/>
            <person name="Mil-Homens D."/>
            <person name="Rocha E.P."/>
            <person name="Fialho A.M."/>
            <person name="Baldwin A."/>
            <person name="Dowson C."/>
            <person name="Barrell B.G."/>
            <person name="Govan J.R."/>
            <person name="Vandamme P."/>
            <person name="Hart C.A."/>
            <person name="Mahenthiralingam E."/>
            <person name="Parkhill J."/>
        </authorList>
    </citation>
    <scope>NUCLEOTIDE SEQUENCE [LARGE SCALE GENOMIC DNA]</scope>
    <source>
        <strain evidence="3">ATCC BAA-245 / DSM 16553 / LMG 16656 / NCTC 13227 / J2315 / CF5610</strain>
    </source>
</reference>
<keyword evidence="1" id="KW-0238">DNA-binding</keyword>
<organism evidence="2 3">
    <name type="scientific">Burkholderia cenocepacia (strain ATCC BAA-245 / DSM 16553 / LMG 16656 / NCTC 13227 / J2315 / CF5610)</name>
    <name type="common">Burkholderia cepacia (strain J2315)</name>
    <dbReference type="NCBI Taxonomy" id="216591"/>
    <lineage>
        <taxon>Bacteria</taxon>
        <taxon>Pseudomonadati</taxon>
        <taxon>Pseudomonadota</taxon>
        <taxon>Betaproteobacteria</taxon>
        <taxon>Burkholderiales</taxon>
        <taxon>Burkholderiaceae</taxon>
        <taxon>Burkholderia</taxon>
        <taxon>Burkholderia cepacia complex</taxon>
    </lineage>
</organism>